<sequence length="90" mass="10104">MAGLCGELPHQDRGVPDHTNHNLRNTVTQRAELAEAIFGNSPAFTVWSALSSRRRRREAQSCNSLGLLNVADRYMIIINLRSEPQAFRLS</sequence>
<accession>A0A364N5L4</accession>
<dbReference type="Proteomes" id="UP000249619">
    <property type="component" value="Unassembled WGS sequence"/>
</dbReference>
<protein>
    <submittedName>
        <fullName evidence="2">Uncharacterized protein</fullName>
    </submittedName>
</protein>
<evidence type="ECO:0000313" key="3">
    <source>
        <dbReference type="Proteomes" id="UP000249619"/>
    </source>
</evidence>
<feature type="region of interest" description="Disordered" evidence="1">
    <location>
        <begin position="1"/>
        <end position="24"/>
    </location>
</feature>
<comment type="caution">
    <text evidence="2">The sequence shown here is derived from an EMBL/GenBank/DDBJ whole genome shotgun (WGS) entry which is preliminary data.</text>
</comment>
<reference evidence="3" key="1">
    <citation type="submission" date="2018-05" db="EMBL/GenBank/DDBJ databases">
        <title>Draft genome sequence of Stemphylium lycopersici strain CIDEFI 213.</title>
        <authorList>
            <person name="Medina R."/>
            <person name="Franco M.E.E."/>
            <person name="Lucentini C.G."/>
            <person name="Saparrat M.C.N."/>
            <person name="Balatti P.A."/>
        </authorList>
    </citation>
    <scope>NUCLEOTIDE SEQUENCE [LARGE SCALE GENOMIC DNA]</scope>
    <source>
        <strain evidence="3">CIDEFI 213</strain>
    </source>
</reference>
<keyword evidence="3" id="KW-1185">Reference proteome</keyword>
<organism evidence="2 3">
    <name type="scientific">Stemphylium lycopersici</name>
    <name type="common">Tomato gray leaf spot disease fungus</name>
    <name type="synonym">Thyrospora lycopersici</name>
    <dbReference type="NCBI Taxonomy" id="183478"/>
    <lineage>
        <taxon>Eukaryota</taxon>
        <taxon>Fungi</taxon>
        <taxon>Dikarya</taxon>
        <taxon>Ascomycota</taxon>
        <taxon>Pezizomycotina</taxon>
        <taxon>Dothideomycetes</taxon>
        <taxon>Pleosporomycetidae</taxon>
        <taxon>Pleosporales</taxon>
        <taxon>Pleosporineae</taxon>
        <taxon>Pleosporaceae</taxon>
        <taxon>Stemphylium</taxon>
    </lineage>
</organism>
<feature type="compositionally biased region" description="Basic and acidic residues" evidence="1">
    <location>
        <begin position="9"/>
        <end position="20"/>
    </location>
</feature>
<dbReference type="AlphaFoldDB" id="A0A364N5L4"/>
<evidence type="ECO:0000313" key="2">
    <source>
        <dbReference type="EMBL" id="RAR12628.1"/>
    </source>
</evidence>
<evidence type="ECO:0000256" key="1">
    <source>
        <dbReference type="SAM" id="MobiDB-lite"/>
    </source>
</evidence>
<name>A0A364N5L4_STELY</name>
<gene>
    <name evidence="2" type="ORF">DDE83_004025</name>
</gene>
<dbReference type="EMBL" id="QGDH01000048">
    <property type="protein sequence ID" value="RAR12628.1"/>
    <property type="molecule type" value="Genomic_DNA"/>
</dbReference>
<proteinExistence type="predicted"/>